<organism evidence="2 3">
    <name type="scientific">Candidatus Beckwithbacteria bacterium RBG_13_42_9</name>
    <dbReference type="NCBI Taxonomy" id="1797457"/>
    <lineage>
        <taxon>Bacteria</taxon>
        <taxon>Candidatus Beckwithiibacteriota</taxon>
    </lineage>
</organism>
<feature type="domain" description="Schlafen AlbA-2" evidence="1">
    <location>
        <begin position="19"/>
        <end position="135"/>
    </location>
</feature>
<dbReference type="Pfam" id="PF04326">
    <property type="entry name" value="SLFN_AlbA_2"/>
    <property type="match status" value="1"/>
</dbReference>
<evidence type="ECO:0000259" key="1">
    <source>
        <dbReference type="Pfam" id="PF04326"/>
    </source>
</evidence>
<gene>
    <name evidence="2" type="ORF">A2160_00540</name>
</gene>
<dbReference type="AlphaFoldDB" id="A0A1F5E3Z1"/>
<dbReference type="PANTHER" id="PTHR30595:SF6">
    <property type="entry name" value="SCHLAFEN ALBA-2 DOMAIN-CONTAINING PROTEIN"/>
    <property type="match status" value="1"/>
</dbReference>
<dbReference type="InterPro" id="IPR007421">
    <property type="entry name" value="Schlafen_AlbA_2_dom"/>
</dbReference>
<dbReference type="InterPro" id="IPR038461">
    <property type="entry name" value="Schlafen_AlbA_2_dom_sf"/>
</dbReference>
<accession>A0A1F5E3Z1</accession>
<comment type="caution">
    <text evidence="2">The sequence shown here is derived from an EMBL/GenBank/DDBJ whole genome shotgun (WGS) entry which is preliminary data.</text>
</comment>
<dbReference type="Gene3D" id="3.30.950.30">
    <property type="entry name" value="Schlafen, AAA domain"/>
    <property type="match status" value="1"/>
</dbReference>
<evidence type="ECO:0000313" key="2">
    <source>
        <dbReference type="EMBL" id="OGD62036.1"/>
    </source>
</evidence>
<dbReference type="EMBL" id="MEZK01000027">
    <property type="protein sequence ID" value="OGD62036.1"/>
    <property type="molecule type" value="Genomic_DNA"/>
</dbReference>
<dbReference type="PANTHER" id="PTHR30595">
    <property type="entry name" value="GLPR-RELATED TRANSCRIPTIONAL REPRESSOR"/>
    <property type="match status" value="1"/>
</dbReference>
<name>A0A1F5E3Z1_9BACT</name>
<dbReference type="Gene3D" id="3.30.565.60">
    <property type="match status" value="1"/>
</dbReference>
<dbReference type="Proteomes" id="UP000177006">
    <property type="component" value="Unassembled WGS sequence"/>
</dbReference>
<dbReference type="InterPro" id="IPR038475">
    <property type="entry name" value="RecG_C_sf"/>
</dbReference>
<reference evidence="2 3" key="1">
    <citation type="journal article" date="2016" name="Nat. Commun.">
        <title>Thousands of microbial genomes shed light on interconnected biogeochemical processes in an aquifer system.</title>
        <authorList>
            <person name="Anantharaman K."/>
            <person name="Brown C.T."/>
            <person name="Hug L.A."/>
            <person name="Sharon I."/>
            <person name="Castelle C.J."/>
            <person name="Probst A.J."/>
            <person name="Thomas B.C."/>
            <person name="Singh A."/>
            <person name="Wilkins M.J."/>
            <person name="Karaoz U."/>
            <person name="Brodie E.L."/>
            <person name="Williams K.H."/>
            <person name="Hubbard S.S."/>
            <person name="Banfield J.F."/>
        </authorList>
    </citation>
    <scope>NUCLEOTIDE SEQUENCE [LARGE SCALE GENOMIC DNA]</scope>
</reference>
<dbReference type="Pfam" id="PF13749">
    <property type="entry name" value="HATPase_c_4"/>
    <property type="match status" value="1"/>
</dbReference>
<dbReference type="STRING" id="1797457.A2160_00540"/>
<sequence>MYIMANMPVQNTLLATLNETENIEFKTVNSGQLPQNIWEDITAFSNADGGYICFGVNPDGVIAGVPSQFRDELMKNVSSYCSSAFNHKIYPDVITEGTAIKVYIPPAAASLRPIFSTSRGLPSGGRVRVGTTNVQLDDEWIRRFAIAAKGGAELVIFSGDYSQYFSQDYIDRYLEVVMKRRGDVYATLKIEEILKKLRAIDVEEKITLFGLLAFSNPYGLQELTAPTVNIAVTQYSGTSKVNLKDVSEVSVDDREFSGNAVSQFEEALRFILSKLPIRSRIETGGKRAEYLAIPEVAIRETLANAIAHRDYTTYQGRIQVDIYSDRIEFANPGRSIIPLDQLENAHPETRNPLLMSYLRDLKITEHRGRGIRTIKNSLKAAGLAEPKFENKHDWFVTTIYSSAFINDSDQAWLKQFSIFKLNEKQLKALVYVKHHPIGITNSQYREINNMNDVRDDIRAKKELKRLVNKGVFKPSGENRYRKYLLSKEIEAE</sequence>
<protein>
    <recommendedName>
        <fullName evidence="1">Schlafen AlbA-2 domain-containing protein</fullName>
    </recommendedName>
</protein>
<evidence type="ECO:0000313" key="3">
    <source>
        <dbReference type="Proteomes" id="UP000177006"/>
    </source>
</evidence>
<proteinExistence type="predicted"/>